<reference evidence="2 3" key="1">
    <citation type="submission" date="2015-05" db="EMBL/GenBank/DDBJ databases">
        <authorList>
            <person name="Wang D.B."/>
            <person name="Wang M."/>
        </authorList>
    </citation>
    <scope>NUCLEOTIDE SEQUENCE [LARGE SCALE GENOMIC DNA]</scope>
    <source>
        <strain evidence="2">VL1</strain>
    </source>
</reference>
<organism evidence="2 3">
    <name type="scientific">Verticillium longisporum</name>
    <name type="common">Verticillium dahliae var. longisporum</name>
    <dbReference type="NCBI Taxonomy" id="100787"/>
    <lineage>
        <taxon>Eukaryota</taxon>
        <taxon>Fungi</taxon>
        <taxon>Dikarya</taxon>
        <taxon>Ascomycota</taxon>
        <taxon>Pezizomycotina</taxon>
        <taxon>Sordariomycetes</taxon>
        <taxon>Hypocreomycetidae</taxon>
        <taxon>Glomerellales</taxon>
        <taxon>Plectosphaerellaceae</taxon>
        <taxon>Verticillium</taxon>
    </lineage>
</organism>
<evidence type="ECO:0000313" key="2">
    <source>
        <dbReference type="EMBL" id="CRK14092.1"/>
    </source>
</evidence>
<dbReference type="PANTHER" id="PTHR35392">
    <property type="entry name" value="ZN(II)2CYS6 TRANSCRIPTION FACTOR (EUROFUNG)-RELATED-RELATED"/>
    <property type="match status" value="1"/>
</dbReference>
<dbReference type="InterPro" id="IPR052973">
    <property type="entry name" value="Fungal_sec-metab_reg_TF"/>
</dbReference>
<dbReference type="PANTHER" id="PTHR35392:SF3">
    <property type="entry name" value="ZN(2)-C6 FUNGAL-TYPE DOMAIN-CONTAINING PROTEIN"/>
    <property type="match status" value="1"/>
</dbReference>
<sequence length="556" mass="62757">MALAHEIGSLLQTLPRGRRLLVSEEDPVNAYFDLAAYYGDGSDDAGSRSESSSVLTPGPAYDTATSPSVISDSYDMDIDPEEPHQQQAVVQGTTQKTLADARRHDGHLIWPQADPSQDLPRHSTLSLSGRKKRSRRPSSPAARHVKNPAETARVRKLGACIKCRIEKLKCSDETVCVSCQGKYGVPLCQRTCLRKTLSDLAKHTTFVRYTGLRYNQEQALLRTKCALGEGFREVFLSFSDIDLQSPTLKTVFRKCHSLSNGAEVIAFPRDRVPLHSQLVEWVEHQILAERHAGRHYGFEATIDTFILKYIKAGTSRTALPQIRLIGKIHEMRCMYRIWRVDTLYWRHAQTSHHSPLPPFIHAELRQIVKSALESCERDIFNELDKFLKPSGIPAKDRAPMWAALWQLIFTFKDLTQTFKEAGRLANVHPAFDACTAATEQLYVAIMSFYGSHYRQASNLKVSLQCLDSTHMPSSTLRHEVGDIFQHARHERGAFHEYIQTSPNELDRLLKTLVVDLEVKRLGNRRGRGRAPVEMVLIPSPDLYPGSDDEDDMEMAG</sequence>
<dbReference type="EMBL" id="CVQH01005335">
    <property type="protein sequence ID" value="CRK14092.1"/>
    <property type="molecule type" value="Genomic_DNA"/>
</dbReference>
<protein>
    <submittedName>
        <fullName evidence="2">Uncharacterized protein</fullName>
    </submittedName>
</protein>
<dbReference type="AlphaFoldDB" id="A0A0G4KWF7"/>
<dbReference type="Proteomes" id="UP000044602">
    <property type="component" value="Unassembled WGS sequence"/>
</dbReference>
<evidence type="ECO:0000256" key="1">
    <source>
        <dbReference type="SAM" id="MobiDB-lite"/>
    </source>
</evidence>
<name>A0A0G4KWF7_VERLO</name>
<accession>A0A0G4KWF7</accession>
<feature type="compositionally biased region" description="Polar residues" evidence="1">
    <location>
        <begin position="85"/>
        <end position="97"/>
    </location>
</feature>
<evidence type="ECO:0000313" key="3">
    <source>
        <dbReference type="Proteomes" id="UP000044602"/>
    </source>
</evidence>
<keyword evidence="3" id="KW-1185">Reference proteome</keyword>
<gene>
    <name evidence="2" type="ORF">BN1708_011039</name>
</gene>
<proteinExistence type="predicted"/>
<feature type="region of interest" description="Disordered" evidence="1">
    <location>
        <begin position="42"/>
        <end position="148"/>
    </location>
</feature>